<dbReference type="RefSeq" id="YP_009481753.1">
    <property type="nucleotide sequence ID" value="NC_037666.1"/>
</dbReference>
<name>A0A2U7UBQ1_9VIRU</name>
<organism evidence="2">
    <name type="scientific">Pandoravirus neocaledonia</name>
    <dbReference type="NCBI Taxonomy" id="2107708"/>
    <lineage>
        <taxon>Viruses</taxon>
        <taxon>Pandoravirus</taxon>
    </lineage>
</organism>
<gene>
    <name evidence="2" type="ORF">pneo_cds_143</name>
</gene>
<dbReference type="GeneID" id="36842463"/>
<dbReference type="SUPFAM" id="SSF52833">
    <property type="entry name" value="Thioredoxin-like"/>
    <property type="match status" value="1"/>
</dbReference>
<dbReference type="KEGG" id="vg:36842463"/>
<dbReference type="InterPro" id="IPR036249">
    <property type="entry name" value="Thioredoxin-like_sf"/>
</dbReference>
<proteinExistence type="predicted"/>
<feature type="compositionally biased region" description="Polar residues" evidence="1">
    <location>
        <begin position="98"/>
        <end position="107"/>
    </location>
</feature>
<protein>
    <recommendedName>
        <fullName evidence="3">Thioredoxin domain-containing protein</fullName>
    </recommendedName>
</protein>
<reference evidence="2" key="1">
    <citation type="journal article" date="2018" name="Nat. Commun.">
        <title>Diversity and evolution of the emerging Pandoraviridae family.</title>
        <authorList>
            <person name="Legendre M."/>
            <person name="Fabre E."/>
            <person name="Poirot O."/>
            <person name="Jeudy S."/>
            <person name="Lartigue A."/>
            <person name="Alempic J.M."/>
            <person name="Beucher L."/>
            <person name="Philippe N."/>
            <person name="Bertaux L."/>
            <person name="Christo-Foroux E."/>
            <person name="Labadie K."/>
            <person name="Coute Y."/>
            <person name="Abergel C."/>
            <person name="Claverie J.M."/>
        </authorList>
    </citation>
    <scope>NUCLEOTIDE SEQUENCE [LARGE SCALE GENOMIC DNA]</scope>
    <source>
        <strain evidence="2">Neocaledonia</strain>
    </source>
</reference>
<feature type="compositionally biased region" description="Low complexity" evidence="1">
    <location>
        <begin position="68"/>
        <end position="89"/>
    </location>
</feature>
<dbReference type="Proteomes" id="UP000249287">
    <property type="component" value="Segment"/>
</dbReference>
<feature type="region of interest" description="Disordered" evidence="1">
    <location>
        <begin position="130"/>
        <end position="157"/>
    </location>
</feature>
<feature type="compositionally biased region" description="Polar residues" evidence="1">
    <location>
        <begin position="130"/>
        <end position="143"/>
    </location>
</feature>
<evidence type="ECO:0000313" key="2">
    <source>
        <dbReference type="EMBL" id="AVK75750.1"/>
    </source>
</evidence>
<feature type="region of interest" description="Disordered" evidence="1">
    <location>
        <begin position="65"/>
        <end position="115"/>
    </location>
</feature>
<sequence>MPLDVVPGVRPLPPRAGVCTVKPMRSTIVPRGIPSKPIAAAAIRTTTPVRLGPSRPLPTTLHAVGPSAKTTTTTATVKTAAAPTTIPTPLVRSPPEEPSQSANSGATVSPPARDALVDGLDKTSRYLEQSRSAIEASTQQTDAAPSPLESDDRSGCRNATIPVEPAIACAHERVAGIARQGTLGALVIYADWSEACTLFVPRALAALRSHPDLADGALAVHVDAESCLCAYYAVDAVPCIIFRARPRGPSWRWSGVPRPIEIPHTRITGACSDRVLAARIDAAVAAFCAIVPPAAITTMTTGPRTTPCDDAET</sequence>
<evidence type="ECO:0008006" key="3">
    <source>
        <dbReference type="Google" id="ProtNLM"/>
    </source>
</evidence>
<evidence type="ECO:0000256" key="1">
    <source>
        <dbReference type="SAM" id="MobiDB-lite"/>
    </source>
</evidence>
<dbReference type="EMBL" id="MG011690">
    <property type="protein sequence ID" value="AVK75750.1"/>
    <property type="molecule type" value="Genomic_DNA"/>
</dbReference>
<accession>A0A2U7UBQ1</accession>